<sequence length="193" mass="22806">MSMIHIFPSSYRDGKKDQGSSTTTKTHEELQLQLSHHKAGREGSQYSSYSASADLPPRKEQQHPQRYSEEEVRITREEDRYRRPGARREEYYREELKEQQPSPIDHIEREYRARSQPGIRENISVTETTVDTPVRRPAFKETVHIDETTVETPRIRPTIKDTVRVDEIVEIDRSHRHKHPKTAEMVHYEDDSE</sequence>
<evidence type="ECO:0000256" key="1">
    <source>
        <dbReference type="SAM" id="MobiDB-lite"/>
    </source>
</evidence>
<feature type="compositionally biased region" description="Basic and acidic residues" evidence="1">
    <location>
        <begin position="181"/>
        <end position="193"/>
    </location>
</feature>
<reference evidence="2 3" key="1">
    <citation type="submission" date="2015-09" db="EMBL/GenBank/DDBJ databases">
        <title>Host preference determinants of Valsa canker pathogens revealed by comparative genomics.</title>
        <authorList>
            <person name="Yin Z."/>
            <person name="Huang L."/>
        </authorList>
    </citation>
    <scope>NUCLEOTIDE SEQUENCE [LARGE SCALE GENOMIC DNA]</scope>
    <source>
        <strain evidence="2 3">03-1</strain>
    </source>
</reference>
<dbReference type="AlphaFoldDB" id="A0A423VS32"/>
<evidence type="ECO:0000313" key="3">
    <source>
        <dbReference type="Proteomes" id="UP000283895"/>
    </source>
</evidence>
<organism evidence="2 3">
    <name type="scientific">Cytospora schulzeri</name>
    <dbReference type="NCBI Taxonomy" id="448051"/>
    <lineage>
        <taxon>Eukaryota</taxon>
        <taxon>Fungi</taxon>
        <taxon>Dikarya</taxon>
        <taxon>Ascomycota</taxon>
        <taxon>Pezizomycotina</taxon>
        <taxon>Sordariomycetes</taxon>
        <taxon>Sordariomycetidae</taxon>
        <taxon>Diaporthales</taxon>
        <taxon>Cytosporaceae</taxon>
        <taxon>Cytospora</taxon>
    </lineage>
</organism>
<comment type="caution">
    <text evidence="2">The sequence shown here is derived from an EMBL/GenBank/DDBJ whole genome shotgun (WGS) entry which is preliminary data.</text>
</comment>
<proteinExistence type="predicted"/>
<accession>A0A423VS32</accession>
<name>A0A423VS32_9PEZI</name>
<gene>
    <name evidence="2" type="ORF">VMCG_08807</name>
</gene>
<dbReference type="Proteomes" id="UP000283895">
    <property type="component" value="Unassembled WGS sequence"/>
</dbReference>
<dbReference type="STRING" id="356882.A0A423VS32"/>
<feature type="compositionally biased region" description="Basic and acidic residues" evidence="1">
    <location>
        <begin position="56"/>
        <end position="98"/>
    </location>
</feature>
<feature type="region of interest" description="Disordered" evidence="1">
    <location>
        <begin position="174"/>
        <end position="193"/>
    </location>
</feature>
<evidence type="ECO:0000313" key="2">
    <source>
        <dbReference type="EMBL" id="ROV93839.1"/>
    </source>
</evidence>
<dbReference type="EMBL" id="LKEA01000043">
    <property type="protein sequence ID" value="ROV93839.1"/>
    <property type="molecule type" value="Genomic_DNA"/>
</dbReference>
<feature type="region of interest" description="Disordered" evidence="1">
    <location>
        <begin position="1"/>
        <end position="135"/>
    </location>
</feature>
<protein>
    <submittedName>
        <fullName evidence="2">Uncharacterized protein</fullName>
    </submittedName>
</protein>
<keyword evidence="3" id="KW-1185">Reference proteome</keyword>